<keyword evidence="3" id="KW-1185">Reference proteome</keyword>
<reference evidence="2" key="1">
    <citation type="journal article" date="2022" name="bioRxiv">
        <title>Sequencing and chromosome-scale assembly of the giantPleurodeles waltlgenome.</title>
        <authorList>
            <person name="Brown T."/>
            <person name="Elewa A."/>
            <person name="Iarovenko S."/>
            <person name="Subramanian E."/>
            <person name="Araus A.J."/>
            <person name="Petzold A."/>
            <person name="Susuki M."/>
            <person name="Suzuki K.-i.T."/>
            <person name="Hayashi T."/>
            <person name="Toyoda A."/>
            <person name="Oliveira C."/>
            <person name="Osipova E."/>
            <person name="Leigh N.D."/>
            <person name="Simon A."/>
            <person name="Yun M.H."/>
        </authorList>
    </citation>
    <scope>NUCLEOTIDE SEQUENCE</scope>
    <source>
        <strain evidence="2">20211129_DDA</strain>
        <tissue evidence="2">Liver</tissue>
    </source>
</reference>
<dbReference type="InterPro" id="IPR000477">
    <property type="entry name" value="RT_dom"/>
</dbReference>
<dbReference type="PANTHER" id="PTHR19446">
    <property type="entry name" value="REVERSE TRANSCRIPTASES"/>
    <property type="match status" value="1"/>
</dbReference>
<evidence type="ECO:0000259" key="1">
    <source>
        <dbReference type="Pfam" id="PF00078"/>
    </source>
</evidence>
<dbReference type="EMBL" id="JANPWB010000004">
    <property type="protein sequence ID" value="KAJ1190913.1"/>
    <property type="molecule type" value="Genomic_DNA"/>
</dbReference>
<organism evidence="2 3">
    <name type="scientific">Pleurodeles waltl</name>
    <name type="common">Iberian ribbed newt</name>
    <dbReference type="NCBI Taxonomy" id="8319"/>
    <lineage>
        <taxon>Eukaryota</taxon>
        <taxon>Metazoa</taxon>
        <taxon>Chordata</taxon>
        <taxon>Craniata</taxon>
        <taxon>Vertebrata</taxon>
        <taxon>Euteleostomi</taxon>
        <taxon>Amphibia</taxon>
        <taxon>Batrachia</taxon>
        <taxon>Caudata</taxon>
        <taxon>Salamandroidea</taxon>
        <taxon>Salamandridae</taxon>
        <taxon>Pleurodelinae</taxon>
        <taxon>Pleurodeles</taxon>
    </lineage>
</organism>
<dbReference type="AlphaFoldDB" id="A0AAV7USS8"/>
<gene>
    <name evidence="2" type="ORF">NDU88_000232</name>
</gene>
<dbReference type="Proteomes" id="UP001066276">
    <property type="component" value="Chromosome 2_2"/>
</dbReference>
<dbReference type="Pfam" id="PF00078">
    <property type="entry name" value="RVT_1"/>
    <property type="match status" value="1"/>
</dbReference>
<protein>
    <recommendedName>
        <fullName evidence="1">Reverse transcriptase domain-containing protein</fullName>
    </recommendedName>
</protein>
<accession>A0AAV7USS8</accession>
<feature type="domain" description="Reverse transcriptase" evidence="1">
    <location>
        <begin position="94"/>
        <end position="237"/>
    </location>
</feature>
<proteinExistence type="predicted"/>
<name>A0AAV7USS8_PLEWA</name>
<sequence length="318" mass="36061">MTDEGWDNFLKDVAPVPLTEEERKSMERDLTVEKVGQVLGSLQSGEPADSNRLPVELYKGLRSKLAPHLTAMYHEALKIQQLPINQTTATVVVIHKEGKPATECASCRPISLLNVEAKALAKVLATRLQTVITSIVQPDQLALIPRRSTRLNICRLYGVLHMTESQGGTQAALMALDAKTAFNSMEWRYMFATLRKLGCGLRFCAWIKLLYQKPLARGGTPSLLPRPIILVVPNGFKYLGIYITRDPQEFLWYNLAPQLEWLERDVEHWRQLPLTLMGRVALYKMMTMPGYYMCFQNTMVAIPMGVLQKIDQTLRFLI</sequence>
<evidence type="ECO:0000313" key="2">
    <source>
        <dbReference type="EMBL" id="KAJ1190913.1"/>
    </source>
</evidence>
<evidence type="ECO:0000313" key="3">
    <source>
        <dbReference type="Proteomes" id="UP001066276"/>
    </source>
</evidence>
<comment type="caution">
    <text evidence="2">The sequence shown here is derived from an EMBL/GenBank/DDBJ whole genome shotgun (WGS) entry which is preliminary data.</text>
</comment>